<comment type="pathway">
    <text evidence="4">Phospholipid metabolism.</text>
</comment>
<evidence type="ECO:0000256" key="1">
    <source>
        <dbReference type="ARBA" id="ARBA00005189"/>
    </source>
</evidence>
<keyword evidence="6" id="KW-1185">Reference proteome</keyword>
<dbReference type="CDD" id="cd02440">
    <property type="entry name" value="AdoMet_MTases"/>
    <property type="match status" value="1"/>
</dbReference>
<dbReference type="PANTHER" id="PTHR44307:SF2">
    <property type="entry name" value="PHOSPHOETHANOLAMINE METHYLTRANSFERASE ISOFORM X1"/>
    <property type="match status" value="1"/>
</dbReference>
<dbReference type="EMBL" id="CP029353">
    <property type="protein sequence ID" value="AWK87740.1"/>
    <property type="molecule type" value="Genomic_DNA"/>
</dbReference>
<evidence type="ECO:0000256" key="3">
    <source>
        <dbReference type="ARBA" id="ARBA00022679"/>
    </source>
</evidence>
<sequence>MQREIERWRNPDWRARLEAWWEGYDLADLQRRIDRMASGPRSALRPVESVGTAAHPHPAGTAAAVEASAVDYERLSLQQLDRQGEPVWSPARAEGAQLLWGDDQVGPSDAQWMVDSVRSFGLNPAKSVLDLSAGLGGTARALVNSYDTWVTGLEASPVLAKMAMERSKALGLAKKAPVAHYDPEQFNQAGSFDLVMADRVVHGVRDKDGLLDRIADCVKPRGGILLFDYVIEGTPGSWDNWNGWRSEEPLEVYPWTGTRLADELSQRNLDLRVCEDLTRLHRRQIIERVRRLGETLQQAVPGARVLSALARELSLWWMRLKVLGSGLRFFRYVAVKPA</sequence>
<dbReference type="RefSeq" id="WP_109329209.1">
    <property type="nucleotide sequence ID" value="NZ_CP029353.1"/>
</dbReference>
<dbReference type="PANTHER" id="PTHR44307">
    <property type="entry name" value="PHOSPHOETHANOLAMINE METHYLTRANSFERASE"/>
    <property type="match status" value="1"/>
</dbReference>
<reference evidence="6" key="1">
    <citation type="submission" date="2018-05" db="EMBL/GenBank/DDBJ databases">
        <title>Azospirillum thermophila sp. nov., a novel isolated from hot spring.</title>
        <authorList>
            <person name="Zhao Z."/>
        </authorList>
    </citation>
    <scope>NUCLEOTIDE SEQUENCE [LARGE SCALE GENOMIC DNA]</scope>
    <source>
        <strain evidence="6">CFH 70021</strain>
    </source>
</reference>
<dbReference type="AlphaFoldDB" id="A0A2S2CTN9"/>
<gene>
    <name evidence="5" type="ORF">DEW08_17415</name>
</gene>
<dbReference type="KEGG" id="azz:DEW08_17415"/>
<dbReference type="SUPFAM" id="SSF53335">
    <property type="entry name" value="S-adenosyl-L-methionine-dependent methyltransferases"/>
    <property type="match status" value="1"/>
</dbReference>
<comment type="pathway">
    <text evidence="1">Lipid metabolism.</text>
</comment>
<name>A0A2S2CTN9_9PROT</name>
<dbReference type="Pfam" id="PF13489">
    <property type="entry name" value="Methyltransf_23"/>
    <property type="match status" value="1"/>
</dbReference>
<dbReference type="Proteomes" id="UP000245629">
    <property type="component" value="Chromosome 2"/>
</dbReference>
<dbReference type="Gene3D" id="3.40.50.150">
    <property type="entry name" value="Vaccinia Virus protein VP39"/>
    <property type="match status" value="1"/>
</dbReference>
<evidence type="ECO:0000313" key="6">
    <source>
        <dbReference type="Proteomes" id="UP000245629"/>
    </source>
</evidence>
<evidence type="ECO:0000313" key="5">
    <source>
        <dbReference type="EMBL" id="AWK87740.1"/>
    </source>
</evidence>
<dbReference type="InterPro" id="IPR029063">
    <property type="entry name" value="SAM-dependent_MTases_sf"/>
</dbReference>
<keyword evidence="3 5" id="KW-0808">Transferase</keyword>
<accession>A0A2S2CTN9</accession>
<organism evidence="5 6">
    <name type="scientific">Azospirillum thermophilum</name>
    <dbReference type="NCBI Taxonomy" id="2202148"/>
    <lineage>
        <taxon>Bacteria</taxon>
        <taxon>Pseudomonadati</taxon>
        <taxon>Pseudomonadota</taxon>
        <taxon>Alphaproteobacteria</taxon>
        <taxon>Rhodospirillales</taxon>
        <taxon>Azospirillaceae</taxon>
        <taxon>Azospirillum</taxon>
    </lineage>
</organism>
<evidence type="ECO:0000256" key="2">
    <source>
        <dbReference type="ARBA" id="ARBA00022603"/>
    </source>
</evidence>
<keyword evidence="2 5" id="KW-0489">Methyltransferase</keyword>
<protein>
    <submittedName>
        <fullName evidence="5">Class I SAM-dependent methyltransferase</fullName>
    </submittedName>
</protein>
<evidence type="ECO:0000256" key="4">
    <source>
        <dbReference type="ARBA" id="ARBA00025707"/>
    </source>
</evidence>
<dbReference type="OrthoDB" id="9765084at2"/>
<dbReference type="GO" id="GO:0032259">
    <property type="term" value="P:methylation"/>
    <property type="evidence" value="ECO:0007669"/>
    <property type="project" value="UniProtKB-KW"/>
</dbReference>
<dbReference type="GO" id="GO:0008168">
    <property type="term" value="F:methyltransferase activity"/>
    <property type="evidence" value="ECO:0007669"/>
    <property type="project" value="UniProtKB-KW"/>
</dbReference>
<proteinExistence type="predicted"/>